<dbReference type="STRING" id="2018661.A0A2A2KI54"/>
<dbReference type="GO" id="GO:0016442">
    <property type="term" value="C:RISC complex"/>
    <property type="evidence" value="ECO:0007669"/>
    <property type="project" value="TreeGrafter"/>
</dbReference>
<dbReference type="GO" id="GO:0005634">
    <property type="term" value="C:nucleus"/>
    <property type="evidence" value="ECO:0007669"/>
    <property type="project" value="TreeGrafter"/>
</dbReference>
<evidence type="ECO:0000313" key="6">
    <source>
        <dbReference type="Proteomes" id="UP000218231"/>
    </source>
</evidence>
<dbReference type="OrthoDB" id="10056847at2759"/>
<proteinExistence type="predicted"/>
<feature type="region of interest" description="Disordered" evidence="3">
    <location>
        <begin position="238"/>
        <end position="272"/>
    </location>
</feature>
<evidence type="ECO:0000256" key="2">
    <source>
        <dbReference type="PROSITE-ProRule" id="PRU00266"/>
    </source>
</evidence>
<gene>
    <name evidence="5" type="ORF">WR25_12011</name>
</gene>
<dbReference type="GO" id="GO:0070920">
    <property type="term" value="P:regulation of regulatory ncRNA processing"/>
    <property type="evidence" value="ECO:0007669"/>
    <property type="project" value="TreeGrafter"/>
</dbReference>
<protein>
    <recommendedName>
        <fullName evidence="4">DRBM domain-containing protein</fullName>
    </recommendedName>
</protein>
<dbReference type="SMART" id="SM00358">
    <property type="entry name" value="DSRM"/>
    <property type="match status" value="2"/>
</dbReference>
<accession>A0A2A2KI54</accession>
<keyword evidence="1 2" id="KW-0694">RNA-binding</keyword>
<dbReference type="GO" id="GO:0035197">
    <property type="term" value="F:siRNA binding"/>
    <property type="evidence" value="ECO:0007669"/>
    <property type="project" value="TreeGrafter"/>
</dbReference>
<dbReference type="GO" id="GO:0003725">
    <property type="term" value="F:double-stranded RNA binding"/>
    <property type="evidence" value="ECO:0007669"/>
    <property type="project" value="TreeGrafter"/>
</dbReference>
<dbReference type="Gene3D" id="3.30.160.20">
    <property type="match status" value="3"/>
</dbReference>
<dbReference type="GO" id="GO:0005737">
    <property type="term" value="C:cytoplasm"/>
    <property type="evidence" value="ECO:0007669"/>
    <property type="project" value="TreeGrafter"/>
</dbReference>
<organism evidence="5 6">
    <name type="scientific">Diploscapter pachys</name>
    <dbReference type="NCBI Taxonomy" id="2018661"/>
    <lineage>
        <taxon>Eukaryota</taxon>
        <taxon>Metazoa</taxon>
        <taxon>Ecdysozoa</taxon>
        <taxon>Nematoda</taxon>
        <taxon>Chromadorea</taxon>
        <taxon>Rhabditida</taxon>
        <taxon>Rhabditina</taxon>
        <taxon>Rhabditomorpha</taxon>
        <taxon>Rhabditoidea</taxon>
        <taxon>Rhabditidae</taxon>
        <taxon>Diploscapter</taxon>
    </lineage>
</organism>
<name>A0A2A2KI54_9BILA</name>
<evidence type="ECO:0000256" key="3">
    <source>
        <dbReference type="SAM" id="MobiDB-lite"/>
    </source>
</evidence>
<feature type="domain" description="DRBM" evidence="4">
    <location>
        <begin position="161"/>
        <end position="230"/>
    </location>
</feature>
<dbReference type="EMBL" id="LIAE01008576">
    <property type="protein sequence ID" value="PAV73539.1"/>
    <property type="molecule type" value="Genomic_DNA"/>
</dbReference>
<dbReference type="AlphaFoldDB" id="A0A2A2KI54"/>
<dbReference type="CDD" id="cd00048">
    <property type="entry name" value="DSRM_SF"/>
    <property type="match status" value="1"/>
</dbReference>
<dbReference type="SUPFAM" id="SSF54768">
    <property type="entry name" value="dsRNA-binding domain-like"/>
    <property type="match status" value="1"/>
</dbReference>
<dbReference type="GO" id="GO:0070578">
    <property type="term" value="C:RISC-loading complex"/>
    <property type="evidence" value="ECO:0007669"/>
    <property type="project" value="TreeGrafter"/>
</dbReference>
<evidence type="ECO:0000313" key="5">
    <source>
        <dbReference type="EMBL" id="PAV73539.1"/>
    </source>
</evidence>
<keyword evidence="6" id="KW-1185">Reference proteome</keyword>
<dbReference type="Pfam" id="PF00035">
    <property type="entry name" value="dsrm"/>
    <property type="match status" value="1"/>
</dbReference>
<evidence type="ECO:0000256" key="1">
    <source>
        <dbReference type="ARBA" id="ARBA00022884"/>
    </source>
</evidence>
<feature type="compositionally biased region" description="Basic and acidic residues" evidence="3">
    <location>
        <begin position="249"/>
        <end position="272"/>
    </location>
</feature>
<dbReference type="Proteomes" id="UP000218231">
    <property type="component" value="Unassembled WGS sequence"/>
</dbReference>
<dbReference type="PROSITE" id="PS50137">
    <property type="entry name" value="DS_RBD"/>
    <property type="match status" value="1"/>
</dbReference>
<dbReference type="InterPro" id="IPR051247">
    <property type="entry name" value="RLC_Component"/>
</dbReference>
<dbReference type="GO" id="GO:0030422">
    <property type="term" value="P:siRNA processing"/>
    <property type="evidence" value="ECO:0007669"/>
    <property type="project" value="TreeGrafter"/>
</dbReference>
<dbReference type="InterPro" id="IPR014720">
    <property type="entry name" value="dsRBD_dom"/>
</dbReference>
<evidence type="ECO:0000259" key="4">
    <source>
        <dbReference type="PROSITE" id="PS50137"/>
    </source>
</evidence>
<dbReference type="PANTHER" id="PTHR46205">
    <property type="entry name" value="LOQUACIOUS, ISOFORM B"/>
    <property type="match status" value="1"/>
</dbReference>
<reference evidence="5 6" key="1">
    <citation type="journal article" date="2017" name="Curr. Biol.">
        <title>Genome architecture and evolution of a unichromosomal asexual nematode.</title>
        <authorList>
            <person name="Fradin H."/>
            <person name="Zegar C."/>
            <person name="Gutwein M."/>
            <person name="Lucas J."/>
            <person name="Kovtun M."/>
            <person name="Corcoran D."/>
            <person name="Baugh L.R."/>
            <person name="Kiontke K."/>
            <person name="Gunsalus K."/>
            <person name="Fitch D.H."/>
            <person name="Piano F."/>
        </authorList>
    </citation>
    <scope>NUCLEOTIDE SEQUENCE [LARGE SCALE GENOMIC DNA]</scope>
    <source>
        <strain evidence="5">PF1309</strain>
    </source>
</reference>
<dbReference type="PANTHER" id="PTHR46205:SF3">
    <property type="entry name" value="LOQUACIOUS, ISOFORM B"/>
    <property type="match status" value="1"/>
</dbReference>
<comment type="caution">
    <text evidence="5">The sequence shown here is derived from an EMBL/GenBank/DDBJ whole genome shotgun (WGS) entry which is preliminary data.</text>
</comment>
<sequence length="361" mass="40622">MSLNFDDFFTPAERLRETEPEYFQPCVFNPNASESKQNELVKKTALAVFKEGVGRVLGPNHNVFKLKEEQLGSNSTVFKMEGRFKDALVVCEGKTKKIAQQKTAKQLLYAIVEMNDPKLLADFLLPEDKEEAKKFVDKLVVDVDDEKLDEEAIPAECSNINFIGDLQTVLQQQKSSVSKPEYSETDNGNPTNMIFTVTCKVNKRETVGVAKKKKEAKMLAAYKMYNLIITRQLDLNAGPALDSPDEENHDQKAETEAPKENSEPKKPDDKPLNYVDEVEKKLKELFKDEALMPTYTILERPNINKEKDCIMKLQIPVQNSGGDAKKKQSTGPDSVFCGSGKTDSLAKQNAAQVCFNFLKTY</sequence>